<evidence type="ECO:0000313" key="2">
    <source>
        <dbReference type="EMBL" id="EBR5103335.1"/>
    </source>
</evidence>
<dbReference type="AlphaFoldDB" id="A0A5U7S0B0"/>
<keyword evidence="1" id="KW-1133">Transmembrane helix</keyword>
<dbReference type="EMBL" id="AAGSMQ010000039">
    <property type="protein sequence ID" value="EBR5103335.1"/>
    <property type="molecule type" value="Genomic_DNA"/>
</dbReference>
<keyword evidence="1" id="KW-0812">Transmembrane</keyword>
<protein>
    <submittedName>
        <fullName evidence="2">Uncharacterized protein</fullName>
    </submittedName>
</protein>
<organism evidence="2">
    <name type="scientific">Salmonella enterica</name>
    <name type="common">Salmonella choleraesuis</name>
    <dbReference type="NCBI Taxonomy" id="28901"/>
    <lineage>
        <taxon>Bacteria</taxon>
        <taxon>Pseudomonadati</taxon>
        <taxon>Pseudomonadota</taxon>
        <taxon>Gammaproteobacteria</taxon>
        <taxon>Enterobacterales</taxon>
        <taxon>Enterobacteriaceae</taxon>
        <taxon>Salmonella</taxon>
    </lineage>
</organism>
<reference evidence="2" key="1">
    <citation type="submission" date="2018-07" db="EMBL/GenBank/DDBJ databases">
        <authorList>
            <consortium name="PulseNet: The National Subtyping Network for Foodborne Disease Surveillance"/>
            <person name="Tarr C.L."/>
            <person name="Trees E."/>
            <person name="Katz L.S."/>
            <person name="Carleton-Romer H.A."/>
            <person name="Stroika S."/>
            <person name="Kucerova Z."/>
            <person name="Roache K.F."/>
            <person name="Sabol A.L."/>
            <person name="Besser J."/>
            <person name="Gerner-Smidt P."/>
        </authorList>
    </citation>
    <scope>NUCLEOTIDE SEQUENCE</scope>
    <source>
        <strain evidence="2">PNUSAS007347</strain>
    </source>
</reference>
<proteinExistence type="predicted"/>
<name>A0A5U7S0B0_SALER</name>
<sequence>MFPLRFAGKHPSSRFRGISSPTMRLSVSYSTVGIDPRPCKNSVLQYLSTILSQGCKIFLILTVFAVICM</sequence>
<keyword evidence="1" id="KW-0472">Membrane</keyword>
<accession>A0A5U7S0B0</accession>
<gene>
    <name evidence="2" type="ORF">B2O45_24855</name>
</gene>
<feature type="transmembrane region" description="Helical" evidence="1">
    <location>
        <begin position="46"/>
        <end position="68"/>
    </location>
</feature>
<comment type="caution">
    <text evidence="2">The sequence shown here is derived from an EMBL/GenBank/DDBJ whole genome shotgun (WGS) entry which is preliminary data.</text>
</comment>
<evidence type="ECO:0000256" key="1">
    <source>
        <dbReference type="SAM" id="Phobius"/>
    </source>
</evidence>